<dbReference type="SMART" id="SM00207">
    <property type="entry name" value="TNF"/>
    <property type="match status" value="1"/>
</dbReference>
<protein>
    <recommendedName>
        <fullName evidence="5">THD domain-containing protein</fullName>
    </recommendedName>
</protein>
<evidence type="ECO:0000256" key="4">
    <source>
        <dbReference type="ARBA" id="ARBA00023136"/>
    </source>
</evidence>
<keyword evidence="3" id="KW-0202">Cytokine</keyword>
<comment type="similarity">
    <text evidence="2">Belongs to the tumor necrosis factor family.</text>
</comment>
<dbReference type="PANTHER" id="PTHR11471">
    <property type="entry name" value="TUMOR NECROSIS FACTOR FAMILY MEMBER"/>
    <property type="match status" value="1"/>
</dbReference>
<organism evidence="6 7">
    <name type="scientific">Lymnaea stagnalis</name>
    <name type="common">Great pond snail</name>
    <name type="synonym">Helix stagnalis</name>
    <dbReference type="NCBI Taxonomy" id="6523"/>
    <lineage>
        <taxon>Eukaryota</taxon>
        <taxon>Metazoa</taxon>
        <taxon>Spiralia</taxon>
        <taxon>Lophotrochozoa</taxon>
        <taxon>Mollusca</taxon>
        <taxon>Gastropoda</taxon>
        <taxon>Heterobranchia</taxon>
        <taxon>Euthyneura</taxon>
        <taxon>Panpulmonata</taxon>
        <taxon>Hygrophila</taxon>
        <taxon>Lymnaeoidea</taxon>
        <taxon>Lymnaeidae</taxon>
        <taxon>Lymnaea</taxon>
    </lineage>
</organism>
<dbReference type="InterPro" id="IPR006052">
    <property type="entry name" value="TNF_dom"/>
</dbReference>
<dbReference type="Proteomes" id="UP001497497">
    <property type="component" value="Unassembled WGS sequence"/>
</dbReference>
<evidence type="ECO:0000256" key="1">
    <source>
        <dbReference type="ARBA" id="ARBA00004370"/>
    </source>
</evidence>
<keyword evidence="7" id="KW-1185">Reference proteome</keyword>
<sequence>MLLALTSLTLAAKNIKSRNTTKFTQINGKNVMTIKLFSLLEETLHIPKMCNFSLVAVHKKLNQPNVLSGQDNAGPVFSLTEHFDTTLDEEMKHQEIVRGSRIVQNGINIQYTGLYYIYSSLKFASNVTGSPIKLSDRSWFHYVHRISPNSPMNSGVLLRAVHTICPQCNKSQESTYTGGIFHLTKGDTIKVCLSGLGIAGFSDESSYFGMFMLHSEPGKP</sequence>
<accession>A0AAV2H930</accession>
<reference evidence="6 7" key="1">
    <citation type="submission" date="2024-04" db="EMBL/GenBank/DDBJ databases">
        <authorList>
            <consortium name="Genoscope - CEA"/>
            <person name="William W."/>
        </authorList>
    </citation>
    <scope>NUCLEOTIDE SEQUENCE [LARGE SCALE GENOMIC DNA]</scope>
</reference>
<dbReference type="InterPro" id="IPR008983">
    <property type="entry name" value="Tumour_necrosis_fac-like_dom"/>
</dbReference>
<evidence type="ECO:0000259" key="5">
    <source>
        <dbReference type="PROSITE" id="PS50049"/>
    </source>
</evidence>
<gene>
    <name evidence="6" type="ORF">GSLYS_00004148001</name>
</gene>
<comment type="caution">
    <text evidence="6">The sequence shown here is derived from an EMBL/GenBank/DDBJ whole genome shotgun (WGS) entry which is preliminary data.</text>
</comment>
<dbReference type="AlphaFoldDB" id="A0AAV2H930"/>
<dbReference type="GO" id="GO:0005615">
    <property type="term" value="C:extracellular space"/>
    <property type="evidence" value="ECO:0007669"/>
    <property type="project" value="UniProtKB-KW"/>
</dbReference>
<dbReference type="EMBL" id="CAXITT010000060">
    <property type="protein sequence ID" value="CAL1530015.1"/>
    <property type="molecule type" value="Genomic_DNA"/>
</dbReference>
<evidence type="ECO:0000313" key="6">
    <source>
        <dbReference type="EMBL" id="CAL1530015.1"/>
    </source>
</evidence>
<dbReference type="Pfam" id="PF00229">
    <property type="entry name" value="TNF"/>
    <property type="match status" value="1"/>
</dbReference>
<comment type="subcellular location">
    <subcellularLocation>
        <location evidence="1">Membrane</location>
    </subcellularLocation>
</comment>
<name>A0AAV2H930_LYMST</name>
<dbReference type="PROSITE" id="PS50049">
    <property type="entry name" value="THD_2"/>
    <property type="match status" value="1"/>
</dbReference>
<dbReference type="Gene3D" id="2.60.120.40">
    <property type="match status" value="1"/>
</dbReference>
<feature type="domain" description="THD" evidence="5">
    <location>
        <begin position="55"/>
        <end position="213"/>
    </location>
</feature>
<dbReference type="PANTHER" id="PTHR11471:SF13">
    <property type="entry name" value="TNF FAMILY PROFILE DOMAIN-CONTAINING PROTEIN"/>
    <property type="match status" value="1"/>
</dbReference>
<evidence type="ECO:0000313" key="7">
    <source>
        <dbReference type="Proteomes" id="UP001497497"/>
    </source>
</evidence>
<dbReference type="GO" id="GO:0005164">
    <property type="term" value="F:tumor necrosis factor receptor binding"/>
    <property type="evidence" value="ECO:0007669"/>
    <property type="project" value="InterPro"/>
</dbReference>
<dbReference type="GO" id="GO:0006955">
    <property type="term" value="P:immune response"/>
    <property type="evidence" value="ECO:0007669"/>
    <property type="project" value="InterPro"/>
</dbReference>
<evidence type="ECO:0000256" key="2">
    <source>
        <dbReference type="ARBA" id="ARBA00008670"/>
    </source>
</evidence>
<dbReference type="GO" id="GO:0016020">
    <property type="term" value="C:membrane"/>
    <property type="evidence" value="ECO:0007669"/>
    <property type="project" value="UniProtKB-SubCell"/>
</dbReference>
<evidence type="ECO:0000256" key="3">
    <source>
        <dbReference type="ARBA" id="ARBA00022514"/>
    </source>
</evidence>
<dbReference type="GO" id="GO:0005125">
    <property type="term" value="F:cytokine activity"/>
    <property type="evidence" value="ECO:0007669"/>
    <property type="project" value="UniProtKB-KW"/>
</dbReference>
<proteinExistence type="inferred from homology"/>
<keyword evidence="4" id="KW-0472">Membrane</keyword>
<dbReference type="SUPFAM" id="SSF49842">
    <property type="entry name" value="TNF-like"/>
    <property type="match status" value="1"/>
</dbReference>